<dbReference type="AlphaFoldDB" id="A0A5R8NRL1"/>
<evidence type="ECO:0000256" key="1">
    <source>
        <dbReference type="SAM" id="MobiDB-lite"/>
    </source>
</evidence>
<reference evidence="2 3" key="1">
    <citation type="submission" date="2019-05" db="EMBL/GenBank/DDBJ databases">
        <title>Genomes sequences of two Nocardia cyriacigeorgica environmental isolates, type strains Nocardia asteroides ATCC 19247 and Nocardia cyriacigeorgica DSM 44484.</title>
        <authorList>
            <person name="Vautrin F."/>
            <person name="Bergeron E."/>
            <person name="Dubost A."/>
            <person name="Abrouk D."/>
            <person name="Rodriguez Nava V."/>
            <person name="Pujic P."/>
        </authorList>
    </citation>
    <scope>NUCLEOTIDE SEQUENCE [LARGE SCALE GENOMIC DNA]</scope>
    <source>
        <strain evidence="2 3">EML 446</strain>
    </source>
</reference>
<feature type="compositionally biased region" description="Polar residues" evidence="1">
    <location>
        <begin position="135"/>
        <end position="169"/>
    </location>
</feature>
<accession>A0A5R8NRL1</accession>
<dbReference type="InterPro" id="IPR024520">
    <property type="entry name" value="DUF3558"/>
</dbReference>
<organism evidence="2 3">
    <name type="scientific">Nocardia cyriacigeorgica</name>
    <dbReference type="NCBI Taxonomy" id="135487"/>
    <lineage>
        <taxon>Bacteria</taxon>
        <taxon>Bacillati</taxon>
        <taxon>Actinomycetota</taxon>
        <taxon>Actinomycetes</taxon>
        <taxon>Mycobacteriales</taxon>
        <taxon>Nocardiaceae</taxon>
        <taxon>Nocardia</taxon>
    </lineage>
</organism>
<feature type="region of interest" description="Disordered" evidence="1">
    <location>
        <begin position="1"/>
        <end position="43"/>
    </location>
</feature>
<feature type="compositionally biased region" description="Basic residues" evidence="1">
    <location>
        <begin position="33"/>
        <end position="43"/>
    </location>
</feature>
<comment type="caution">
    <text evidence="2">The sequence shown here is derived from an EMBL/GenBank/DDBJ whole genome shotgun (WGS) entry which is preliminary data.</text>
</comment>
<feature type="region of interest" description="Disordered" evidence="1">
    <location>
        <begin position="135"/>
        <end position="175"/>
    </location>
</feature>
<sequence>MPPRPARAPFDTRYQPRQDETNVHSPETPAHHPPPHPRTVRSHRLWRVRIPSDPPKTPEGVRSTTAGGGRGCWGSGWAVACGGVWRSGRPVGGPAVRVGTEGGCVSVDNRGFRRAGRVRGAVLLAAVVLGVAGCSGSTEGSPTAVESTATSPDSGQTSETGSAAVSTSAKPDEGALWDPCALPESAVSGTGLDPASKEPGIAKVDFGDAGWEVCSWKASAGWYSLTIFSGEPTLDEVKARDDFTDFTSTTVGSHQAVQYRTTGAGSELSCDIAVGLEQGVVMFSVVARPSIGAKEDPCGVVKRHTSELASSLPEK</sequence>
<evidence type="ECO:0000313" key="2">
    <source>
        <dbReference type="EMBL" id="TLF78218.1"/>
    </source>
</evidence>
<name>A0A5R8NRL1_9NOCA</name>
<dbReference type="Pfam" id="PF12079">
    <property type="entry name" value="DUF3558"/>
    <property type="match status" value="1"/>
</dbReference>
<proteinExistence type="predicted"/>
<protein>
    <submittedName>
        <fullName evidence="2">DUF3558 domain-containing protein</fullName>
    </submittedName>
</protein>
<evidence type="ECO:0000313" key="3">
    <source>
        <dbReference type="Proteomes" id="UP000306378"/>
    </source>
</evidence>
<dbReference type="EMBL" id="VBUT01000004">
    <property type="protein sequence ID" value="TLF78218.1"/>
    <property type="molecule type" value="Genomic_DNA"/>
</dbReference>
<gene>
    <name evidence="2" type="ORF">FEK34_09995</name>
</gene>
<dbReference type="Proteomes" id="UP000306378">
    <property type="component" value="Unassembled WGS sequence"/>
</dbReference>